<evidence type="ECO:0000313" key="5">
    <source>
        <dbReference type="Proteomes" id="UP001267878"/>
    </source>
</evidence>
<dbReference type="Gene3D" id="3.40.50.880">
    <property type="match status" value="1"/>
</dbReference>
<evidence type="ECO:0000259" key="3">
    <source>
        <dbReference type="PROSITE" id="PS01124"/>
    </source>
</evidence>
<dbReference type="InterPro" id="IPR029062">
    <property type="entry name" value="Class_I_gatase-like"/>
</dbReference>
<dbReference type="EMBL" id="JAVDVW010000001">
    <property type="protein sequence ID" value="MDR7097800.1"/>
    <property type="molecule type" value="Genomic_DNA"/>
</dbReference>
<keyword evidence="5" id="KW-1185">Reference proteome</keyword>
<evidence type="ECO:0000256" key="2">
    <source>
        <dbReference type="ARBA" id="ARBA00023163"/>
    </source>
</evidence>
<dbReference type="SUPFAM" id="SSF52317">
    <property type="entry name" value="Class I glutamine amidotransferase-like"/>
    <property type="match status" value="1"/>
</dbReference>
<evidence type="ECO:0000313" key="4">
    <source>
        <dbReference type="EMBL" id="MDR7097800.1"/>
    </source>
</evidence>
<dbReference type="InterPro" id="IPR052158">
    <property type="entry name" value="INH-QAR"/>
</dbReference>
<proteinExistence type="predicted"/>
<dbReference type="NCBIfam" id="NF006902">
    <property type="entry name" value="PRK09393.1"/>
    <property type="match status" value="1"/>
</dbReference>
<dbReference type="SMART" id="SM00342">
    <property type="entry name" value="HTH_ARAC"/>
    <property type="match status" value="1"/>
</dbReference>
<dbReference type="Pfam" id="PF12833">
    <property type="entry name" value="HTH_18"/>
    <property type="match status" value="1"/>
</dbReference>
<evidence type="ECO:0000256" key="1">
    <source>
        <dbReference type="ARBA" id="ARBA00023015"/>
    </source>
</evidence>
<comment type="caution">
    <text evidence="4">The sequence shown here is derived from an EMBL/GenBank/DDBJ whole genome shotgun (WGS) entry which is preliminary data.</text>
</comment>
<dbReference type="Gene3D" id="1.10.10.60">
    <property type="entry name" value="Homeodomain-like"/>
    <property type="match status" value="1"/>
</dbReference>
<dbReference type="Proteomes" id="UP001267878">
    <property type="component" value="Unassembled WGS sequence"/>
</dbReference>
<protein>
    <submittedName>
        <fullName evidence="4">AraC family transcriptional activator FtrA</fullName>
    </submittedName>
</protein>
<dbReference type="InterPro" id="IPR018060">
    <property type="entry name" value="HTH_AraC"/>
</dbReference>
<dbReference type="InterPro" id="IPR002818">
    <property type="entry name" value="DJ-1/PfpI"/>
</dbReference>
<keyword evidence="2" id="KW-0804">Transcription</keyword>
<keyword evidence="1" id="KW-0805">Transcription regulation</keyword>
<dbReference type="CDD" id="cd03137">
    <property type="entry name" value="GATase1_AraC_1"/>
    <property type="match status" value="1"/>
</dbReference>
<dbReference type="PROSITE" id="PS01124">
    <property type="entry name" value="HTH_ARAC_FAMILY_2"/>
    <property type="match status" value="1"/>
</dbReference>
<dbReference type="RefSeq" id="WP_310050980.1">
    <property type="nucleotide sequence ID" value="NZ_JAVDVW010000001.1"/>
</dbReference>
<dbReference type="Pfam" id="PF01965">
    <property type="entry name" value="DJ-1_PfpI"/>
    <property type="match status" value="1"/>
</dbReference>
<reference evidence="4 5" key="1">
    <citation type="submission" date="2023-07" db="EMBL/GenBank/DDBJ databases">
        <title>Sorghum-associated microbial communities from plants grown in Nebraska, USA.</title>
        <authorList>
            <person name="Schachtman D."/>
        </authorList>
    </citation>
    <scope>NUCLEOTIDE SEQUENCE [LARGE SCALE GENOMIC DNA]</scope>
    <source>
        <strain evidence="4 5">BE187</strain>
    </source>
</reference>
<dbReference type="SUPFAM" id="SSF46689">
    <property type="entry name" value="Homeodomain-like"/>
    <property type="match status" value="2"/>
</dbReference>
<organism evidence="4 5">
    <name type="scientific">Agrilutibacter niabensis</name>
    <dbReference type="NCBI Taxonomy" id="380628"/>
    <lineage>
        <taxon>Bacteria</taxon>
        <taxon>Pseudomonadati</taxon>
        <taxon>Pseudomonadota</taxon>
        <taxon>Gammaproteobacteria</taxon>
        <taxon>Lysobacterales</taxon>
        <taxon>Lysobacteraceae</taxon>
        <taxon>Agrilutibacter</taxon>
    </lineage>
</organism>
<accession>A0ABU1VKE4</accession>
<sequence>MVALAYDGLCTFEFACAAEVFGLPRPELEPGWYRFETCALERRPIRSQYGMRMVADGGMDRLVQAGTVIIPGWRGIDVPVPPPLLEALREAHRKGARLLSICSGAFVLAATGLLDGKRATTHWRYADALRRKYPSITVDQDVLYIDEGSLLTSAGSAAGLDLCLHLVRRDRGPEIANKVARRLVIPPHRDGGQAQFVERPVQRRERNALSPLLDRMRERLIEPLSVPELARMAAMSERTLIRRFKEATGTTPADWLVLARVDEARALLEQSPMPIEEVASHCGFGSATTMRHHFRIKVGVSPKAYRDRFFRASA</sequence>
<feature type="domain" description="HTH araC/xylS-type" evidence="3">
    <location>
        <begin position="210"/>
        <end position="308"/>
    </location>
</feature>
<gene>
    <name evidence="4" type="ORF">J2X04_000147</name>
</gene>
<name>A0ABU1VKE4_9GAMM</name>
<dbReference type="PANTHER" id="PTHR43130:SF3">
    <property type="entry name" value="HTH-TYPE TRANSCRIPTIONAL REGULATOR RV1931C"/>
    <property type="match status" value="1"/>
</dbReference>
<dbReference type="PANTHER" id="PTHR43130">
    <property type="entry name" value="ARAC-FAMILY TRANSCRIPTIONAL REGULATOR"/>
    <property type="match status" value="1"/>
</dbReference>
<dbReference type="InterPro" id="IPR009057">
    <property type="entry name" value="Homeodomain-like_sf"/>
</dbReference>